<dbReference type="Pfam" id="PF00578">
    <property type="entry name" value="AhpC-TSA"/>
    <property type="match status" value="1"/>
</dbReference>
<dbReference type="InterPro" id="IPR013766">
    <property type="entry name" value="Thioredoxin_domain"/>
</dbReference>
<evidence type="ECO:0000259" key="1">
    <source>
        <dbReference type="PROSITE" id="PS51352"/>
    </source>
</evidence>
<dbReference type="OrthoDB" id="9809746at2"/>
<dbReference type="SUPFAM" id="SSF52833">
    <property type="entry name" value="Thioredoxin-like"/>
    <property type="match status" value="1"/>
</dbReference>
<dbReference type="eggNOG" id="COG1225">
    <property type="taxonomic scope" value="Bacteria"/>
</dbReference>
<dbReference type="GO" id="GO:0016491">
    <property type="term" value="F:oxidoreductase activity"/>
    <property type="evidence" value="ECO:0007669"/>
    <property type="project" value="InterPro"/>
</dbReference>
<dbReference type="Gene3D" id="3.40.30.10">
    <property type="entry name" value="Glutaredoxin"/>
    <property type="match status" value="1"/>
</dbReference>
<dbReference type="InterPro" id="IPR000866">
    <property type="entry name" value="AhpC/TSA"/>
</dbReference>
<gene>
    <name evidence="2" type="ordered locus">CA2559_01275</name>
</gene>
<proteinExistence type="predicted"/>
<dbReference type="PROSITE" id="PS51352">
    <property type="entry name" value="THIOREDOXIN_2"/>
    <property type="match status" value="1"/>
</dbReference>
<dbReference type="InterPro" id="IPR036249">
    <property type="entry name" value="Thioredoxin-like_sf"/>
</dbReference>
<dbReference type="CDD" id="cd02970">
    <property type="entry name" value="PRX_like2"/>
    <property type="match status" value="1"/>
</dbReference>
<accession>A3U527</accession>
<sequence length="168" mass="19240">MKPTEKAPNLSLPLVNDTEWELYSQNPEHFTLLVFYRGLHCPVCKKQLEELSSKLEDFKNEGVNVVAISMDTEKRAKLSQEKWDTGNLPIAYGLSEEDAKTWGLYFSKAISDSEPELFSEPGLFLIKNDHSLYFSSIQTMPFARPKVEDLIKAFQFIKDKDYPARGKA</sequence>
<organism evidence="2 3">
    <name type="scientific">Croceibacter atlanticus (strain ATCC BAA-628 / JCM 21780 / CIP 108009 / IAM 15332 / KCTC 12090 / HTCC2559)</name>
    <dbReference type="NCBI Taxonomy" id="216432"/>
    <lineage>
        <taxon>Bacteria</taxon>
        <taxon>Pseudomonadati</taxon>
        <taxon>Bacteroidota</taxon>
        <taxon>Flavobacteriia</taxon>
        <taxon>Flavobacteriales</taxon>
        <taxon>Flavobacteriaceae</taxon>
        <taxon>Croceibacter</taxon>
    </lineage>
</organism>
<dbReference type="STRING" id="216432.CA2559_01275"/>
<keyword evidence="3" id="KW-1185">Reference proteome</keyword>
<evidence type="ECO:0000313" key="2">
    <source>
        <dbReference type="EMBL" id="EAP87344.1"/>
    </source>
</evidence>
<name>A3U527_CROAH</name>
<dbReference type="AlphaFoldDB" id="A3U527"/>
<dbReference type="RefSeq" id="WP_013186022.1">
    <property type="nucleotide sequence ID" value="NC_014230.1"/>
</dbReference>
<dbReference type="EMBL" id="CP002046">
    <property type="protein sequence ID" value="EAP87344.1"/>
    <property type="molecule type" value="Genomic_DNA"/>
</dbReference>
<dbReference type="GO" id="GO:0016209">
    <property type="term" value="F:antioxidant activity"/>
    <property type="evidence" value="ECO:0007669"/>
    <property type="project" value="InterPro"/>
</dbReference>
<protein>
    <recommendedName>
        <fullName evidence="1">Thioredoxin domain-containing protein</fullName>
    </recommendedName>
</protein>
<dbReference type="HOGENOM" id="CLU_132019_0_0_10"/>
<evidence type="ECO:0000313" key="3">
    <source>
        <dbReference type="Proteomes" id="UP000002297"/>
    </source>
</evidence>
<feature type="domain" description="Thioredoxin" evidence="1">
    <location>
        <begin position="1"/>
        <end position="159"/>
    </location>
</feature>
<reference evidence="2 3" key="1">
    <citation type="journal article" date="2010" name="J. Bacteriol.">
        <title>The complete genome sequence of Croceibacter atlanticus HTCC2559T.</title>
        <authorList>
            <person name="Oh H.M."/>
            <person name="Kang I."/>
            <person name="Ferriera S."/>
            <person name="Giovannoni S.J."/>
            <person name="Cho J.C."/>
        </authorList>
    </citation>
    <scope>NUCLEOTIDE SEQUENCE [LARGE SCALE GENOMIC DNA]</scope>
    <source>
        <strain evidence="3">ATCC BAA-628 / HTCC2559 / KCTC 12090</strain>
    </source>
</reference>
<dbReference type="GeneID" id="89452057"/>
<dbReference type="Proteomes" id="UP000002297">
    <property type="component" value="Chromosome"/>
</dbReference>
<dbReference type="KEGG" id="cat:CA2559_01275"/>